<dbReference type="PROSITE" id="PS51257">
    <property type="entry name" value="PROKAR_LIPOPROTEIN"/>
    <property type="match status" value="1"/>
</dbReference>
<gene>
    <name evidence="2" type="ORF">C3Y98_07900</name>
    <name evidence="3" type="ORF">C3Y98_07905</name>
</gene>
<feature type="signal peptide" evidence="1">
    <location>
        <begin position="1"/>
        <end position="20"/>
    </location>
</feature>
<dbReference type="EMBL" id="PQVH01000009">
    <property type="protein sequence ID" value="TFW71184.1"/>
    <property type="molecule type" value="Genomic_DNA"/>
</dbReference>
<evidence type="ECO:0000313" key="4">
    <source>
        <dbReference type="Proteomes" id="UP000297706"/>
    </source>
</evidence>
<keyword evidence="1" id="KW-0732">Signal</keyword>
<dbReference type="AlphaFoldDB" id="A0A4Y9VR91"/>
<dbReference type="Proteomes" id="UP000297706">
    <property type="component" value="Unassembled WGS sequence"/>
</dbReference>
<accession>A0A4Y9VR91</accession>
<reference evidence="3 4" key="1">
    <citation type="submission" date="2018-02" db="EMBL/GenBank/DDBJ databases">
        <title>A novel lanthanide dependent methylotroph, Methylotenera sp. La3113.</title>
        <authorList>
            <person name="Lv H."/>
            <person name="Tani A."/>
        </authorList>
    </citation>
    <scope>NUCLEOTIDE SEQUENCE [LARGE SCALE GENOMIC DNA]</scope>
    <source>
        <strain evidence="3 4">La3113</strain>
    </source>
</reference>
<dbReference type="OrthoDB" id="8595802at2"/>
<keyword evidence="4" id="KW-1185">Reference proteome</keyword>
<proteinExistence type="predicted"/>
<dbReference type="EMBL" id="PQVH01000009">
    <property type="protein sequence ID" value="TFW71183.1"/>
    <property type="molecule type" value="Genomic_DNA"/>
</dbReference>
<comment type="caution">
    <text evidence="3">The sequence shown here is derived from an EMBL/GenBank/DDBJ whole genome shotgun (WGS) entry which is preliminary data.</text>
</comment>
<name>A0A4Y9VR91_9PROT</name>
<protein>
    <recommendedName>
        <fullName evidence="5">SH3b domain-containing protein</fullName>
    </recommendedName>
</protein>
<dbReference type="RefSeq" id="WP_135277943.1">
    <property type="nucleotide sequence ID" value="NZ_PQVH01000009.1"/>
</dbReference>
<evidence type="ECO:0000313" key="2">
    <source>
        <dbReference type="EMBL" id="TFW71183.1"/>
    </source>
</evidence>
<sequence>MFRAPFLFFLLCFTSLACFANESICTKLAGEAESSGIIYYPSAEAKVIGSGKVGFYSSPNAECKIKGVFVVKGNYLTVYKSYKGWVNVMYVAKDGEDFIGWLPESKVKIVGQYGRNP</sequence>
<evidence type="ECO:0008006" key="5">
    <source>
        <dbReference type="Google" id="ProtNLM"/>
    </source>
</evidence>
<evidence type="ECO:0000313" key="3">
    <source>
        <dbReference type="EMBL" id="TFW71184.1"/>
    </source>
</evidence>
<feature type="chain" id="PRO_5044616866" description="SH3b domain-containing protein" evidence="1">
    <location>
        <begin position="21"/>
        <end position="117"/>
    </location>
</feature>
<evidence type="ECO:0000256" key="1">
    <source>
        <dbReference type="SAM" id="SignalP"/>
    </source>
</evidence>
<organism evidence="3 4">
    <name type="scientific">Methylotenera oryzisoli</name>
    <dbReference type="NCBI Taxonomy" id="2080758"/>
    <lineage>
        <taxon>Bacteria</taxon>
        <taxon>Pseudomonadati</taxon>
        <taxon>Pseudomonadota</taxon>
        <taxon>Betaproteobacteria</taxon>
        <taxon>Nitrosomonadales</taxon>
        <taxon>Methylophilaceae</taxon>
        <taxon>Methylotenera</taxon>
    </lineage>
</organism>